<evidence type="ECO:0000313" key="2">
    <source>
        <dbReference type="EMBL" id="MDL5033219.1"/>
    </source>
</evidence>
<comment type="caution">
    <text evidence="2">The sequence shown here is derived from an EMBL/GenBank/DDBJ whole genome shotgun (WGS) entry which is preliminary data.</text>
</comment>
<dbReference type="InterPro" id="IPR000073">
    <property type="entry name" value="AB_hydrolase_1"/>
</dbReference>
<proteinExistence type="predicted"/>
<organism evidence="2 3">
    <name type="scientific">Roseateles subflavus</name>
    <dbReference type="NCBI Taxonomy" id="3053353"/>
    <lineage>
        <taxon>Bacteria</taxon>
        <taxon>Pseudomonadati</taxon>
        <taxon>Pseudomonadota</taxon>
        <taxon>Betaproteobacteria</taxon>
        <taxon>Burkholderiales</taxon>
        <taxon>Sphaerotilaceae</taxon>
        <taxon>Roseateles</taxon>
    </lineage>
</organism>
<name>A0ABT7LL84_9BURK</name>
<keyword evidence="2" id="KW-0378">Hydrolase</keyword>
<keyword evidence="3" id="KW-1185">Reference proteome</keyword>
<dbReference type="PANTHER" id="PTHR43194:SF5">
    <property type="entry name" value="PIMELOYL-[ACYL-CARRIER PROTEIN] METHYL ESTER ESTERASE"/>
    <property type="match status" value="1"/>
</dbReference>
<protein>
    <submittedName>
        <fullName evidence="2">Alpha/beta hydrolase</fullName>
    </submittedName>
</protein>
<dbReference type="InterPro" id="IPR050228">
    <property type="entry name" value="Carboxylesterase_BioH"/>
</dbReference>
<sequence>MSGGTPAGVPGATWVLLRGLTREAGHWGPFPRQMAQVLEASQGAVRVLTPDLPGNGVRHRERSPTDIADMVEDLRRQVREAGVVGPVHVLALSLGGMVAAEWAQRYPGELACAVLVSTSMKPFSPFFRRLRPTNYLRLVSMSLLRFAARWRERHVLQLTSQLMNTSDEVLDAWVRLHREHPVSGANVLRQLWAAMRYRASRARPRVPMLLLCGQGDMLVDWRCSQAVSRGWGLPLRMHTRAGHDIPLDDPDWVLRAVRDWLDKREFMNGGATQPMELETVPMPMPMS</sequence>
<dbReference type="InterPro" id="IPR029058">
    <property type="entry name" value="AB_hydrolase_fold"/>
</dbReference>
<dbReference type="Proteomes" id="UP001238603">
    <property type="component" value="Unassembled WGS sequence"/>
</dbReference>
<evidence type="ECO:0000259" key="1">
    <source>
        <dbReference type="Pfam" id="PF12697"/>
    </source>
</evidence>
<gene>
    <name evidence="2" type="ORF">QRD43_14990</name>
</gene>
<dbReference type="Gene3D" id="3.40.50.1820">
    <property type="entry name" value="alpha/beta hydrolase"/>
    <property type="match status" value="1"/>
</dbReference>
<dbReference type="PANTHER" id="PTHR43194">
    <property type="entry name" value="HYDROLASE ALPHA/BETA FOLD FAMILY"/>
    <property type="match status" value="1"/>
</dbReference>
<reference evidence="2 3" key="1">
    <citation type="submission" date="2023-06" db="EMBL/GenBank/DDBJ databases">
        <title>Pelomonas sp. APW6 16S ribosomal RNA gene genome sequencing and assembly.</title>
        <authorList>
            <person name="Woo H."/>
        </authorList>
    </citation>
    <scope>NUCLEOTIDE SEQUENCE [LARGE SCALE GENOMIC DNA]</scope>
    <source>
        <strain evidence="2 3">APW6</strain>
    </source>
</reference>
<dbReference type="Pfam" id="PF12697">
    <property type="entry name" value="Abhydrolase_6"/>
    <property type="match status" value="1"/>
</dbReference>
<dbReference type="RefSeq" id="WP_285983310.1">
    <property type="nucleotide sequence ID" value="NZ_JASVDS010000004.1"/>
</dbReference>
<dbReference type="SUPFAM" id="SSF53474">
    <property type="entry name" value="alpha/beta-Hydrolases"/>
    <property type="match status" value="1"/>
</dbReference>
<accession>A0ABT7LL84</accession>
<dbReference type="GO" id="GO:0016787">
    <property type="term" value="F:hydrolase activity"/>
    <property type="evidence" value="ECO:0007669"/>
    <property type="project" value="UniProtKB-KW"/>
</dbReference>
<feature type="domain" description="AB hydrolase-1" evidence="1">
    <location>
        <begin position="15"/>
        <end position="256"/>
    </location>
</feature>
<evidence type="ECO:0000313" key="3">
    <source>
        <dbReference type="Proteomes" id="UP001238603"/>
    </source>
</evidence>
<dbReference type="EMBL" id="JASVDS010000004">
    <property type="protein sequence ID" value="MDL5033219.1"/>
    <property type="molecule type" value="Genomic_DNA"/>
</dbReference>